<reference evidence="2" key="1">
    <citation type="submission" date="2021-03" db="EMBL/GenBank/DDBJ databases">
        <title>Evolutionary innovations through gain and loss of genes in the ectomycorrhizal Boletales.</title>
        <authorList>
            <person name="Wu G."/>
            <person name="Miyauchi S."/>
            <person name="Morin E."/>
            <person name="Yang Z.-L."/>
            <person name="Xu J."/>
            <person name="Martin F.M."/>
        </authorList>
    </citation>
    <scope>NUCLEOTIDE SEQUENCE</scope>
    <source>
        <strain evidence="2">BR01</strain>
    </source>
</reference>
<name>A0A8I2YN14_9AGAM</name>
<evidence type="ECO:0000313" key="3">
    <source>
        <dbReference type="Proteomes" id="UP000683000"/>
    </source>
</evidence>
<evidence type="ECO:0000256" key="1">
    <source>
        <dbReference type="SAM" id="MobiDB-lite"/>
    </source>
</evidence>
<sequence>MATEDHHAATVQPQTSQTTSRQVNEETTDVENLHATRAEPTMPVDRSQTPQDKPLELRAGEEVGGEWEVSEKTREQNEAVSKPRPPPPHLPERISVSLEGKQEN</sequence>
<comment type="caution">
    <text evidence="2">The sequence shown here is derived from an EMBL/GenBank/DDBJ whole genome shotgun (WGS) entry which is preliminary data.</text>
</comment>
<keyword evidence="3" id="KW-1185">Reference proteome</keyword>
<dbReference type="AlphaFoldDB" id="A0A8I2YN14"/>
<dbReference type="EMBL" id="JAGFBS010000017">
    <property type="protein sequence ID" value="KAG6374597.1"/>
    <property type="molecule type" value="Genomic_DNA"/>
</dbReference>
<gene>
    <name evidence="2" type="ORF">JVT61DRAFT_3956</name>
</gene>
<dbReference type="OrthoDB" id="10446935at2759"/>
<accession>A0A8I2YN14</accession>
<feature type="region of interest" description="Disordered" evidence="1">
    <location>
        <begin position="1"/>
        <end position="104"/>
    </location>
</feature>
<dbReference type="Proteomes" id="UP000683000">
    <property type="component" value="Unassembled WGS sequence"/>
</dbReference>
<protein>
    <submittedName>
        <fullName evidence="2">Uncharacterized protein</fullName>
    </submittedName>
</protein>
<proteinExistence type="predicted"/>
<feature type="compositionally biased region" description="Polar residues" evidence="1">
    <location>
        <begin position="11"/>
        <end position="22"/>
    </location>
</feature>
<organism evidence="2 3">
    <name type="scientific">Boletus reticuloceps</name>
    <dbReference type="NCBI Taxonomy" id="495285"/>
    <lineage>
        <taxon>Eukaryota</taxon>
        <taxon>Fungi</taxon>
        <taxon>Dikarya</taxon>
        <taxon>Basidiomycota</taxon>
        <taxon>Agaricomycotina</taxon>
        <taxon>Agaricomycetes</taxon>
        <taxon>Agaricomycetidae</taxon>
        <taxon>Boletales</taxon>
        <taxon>Boletineae</taxon>
        <taxon>Boletaceae</taxon>
        <taxon>Boletoideae</taxon>
        <taxon>Boletus</taxon>
    </lineage>
</organism>
<evidence type="ECO:0000313" key="2">
    <source>
        <dbReference type="EMBL" id="KAG6374597.1"/>
    </source>
</evidence>